<reference evidence="14" key="1">
    <citation type="submission" date="2015-11" db="EMBL/GenBank/DDBJ databases">
        <authorList>
            <person name="Varghese N."/>
        </authorList>
    </citation>
    <scope>NUCLEOTIDE SEQUENCE [LARGE SCALE GENOMIC DNA]</scope>
    <source>
        <strain evidence="14">DSM 45899</strain>
    </source>
</reference>
<keyword evidence="9 11" id="KW-0472">Membrane</keyword>
<name>A0A0S4QI28_9ACTN</name>
<dbReference type="PANTHER" id="PTHR30341">
    <property type="entry name" value="SODIUM ION/PROTON ANTIPORTER NHAA-RELATED"/>
    <property type="match status" value="1"/>
</dbReference>
<accession>A0A0S4QI28</accession>
<dbReference type="GO" id="GO:0006885">
    <property type="term" value="P:regulation of pH"/>
    <property type="evidence" value="ECO:0007669"/>
    <property type="project" value="UniProtKB-UniRule"/>
</dbReference>
<feature type="transmembrane region" description="Helical" evidence="11">
    <location>
        <begin position="214"/>
        <end position="231"/>
    </location>
</feature>
<feature type="transmembrane region" description="Helical" evidence="11">
    <location>
        <begin position="123"/>
        <end position="147"/>
    </location>
</feature>
<evidence type="ECO:0000256" key="3">
    <source>
        <dbReference type="ARBA" id="ARBA00022449"/>
    </source>
</evidence>
<keyword evidence="8 11" id="KW-0406">Ion transport</keyword>
<comment type="function">
    <text evidence="11">Na(+)/H(+) antiporter that extrudes sodium in exchange for external protons.</text>
</comment>
<keyword evidence="5 11" id="KW-0812">Transmembrane</keyword>
<dbReference type="HAMAP" id="MF_01844">
    <property type="entry name" value="NhaA"/>
    <property type="match status" value="1"/>
</dbReference>
<feature type="transmembrane region" description="Helical" evidence="11">
    <location>
        <begin position="47"/>
        <end position="64"/>
    </location>
</feature>
<evidence type="ECO:0000313" key="14">
    <source>
        <dbReference type="Proteomes" id="UP000198802"/>
    </source>
</evidence>
<keyword evidence="7 11" id="KW-0915">Sodium</keyword>
<dbReference type="NCBIfam" id="TIGR00773">
    <property type="entry name" value="NhaA"/>
    <property type="match status" value="1"/>
</dbReference>
<keyword evidence="10 11" id="KW-0739">Sodium transport</keyword>
<dbReference type="Gene3D" id="1.20.1530.10">
    <property type="entry name" value="Na+/H+ antiporter like domain"/>
    <property type="match status" value="1"/>
</dbReference>
<feature type="transmembrane region" description="Helical" evidence="11">
    <location>
        <begin position="398"/>
        <end position="415"/>
    </location>
</feature>
<evidence type="ECO:0000256" key="10">
    <source>
        <dbReference type="ARBA" id="ARBA00023201"/>
    </source>
</evidence>
<sequence length="452" mass="47718">MPDPSRRESRGSTGPHPSAPQPRRSRLLGLPSWPQAQHVAGILRDETVGGILLLAGALIALIWANSPWRESYHSLVETSFGPGSLHLHLSLEQWAADGLLAIFFFVVGLELKREFLLGDLRSVSRAVLPVVAAVGGMVTPVLIYLLVNTVSADGSSTGWAVPTATDIAFAVAVLAIIGTHLPAALRSFLLTLAVVDDLLAIAIIALFFTDHLSPGPALASLALIVVFGLLVNRSVPRWWLLVPLAVAAWAFMHASGIHATIAGVLLGFTVPARPGPGEQAGMSERFEHFWRPVSAGVAVPLFALMAAGVSLLEGGIGGAFTDPIAIGVALGLLLGKPTGVLGSTWLLARFTRAELDSELSWWDVFGVALLAGVGFTVCLLLGELAFDDDAGQANHVKIAIFAGSVAAAMFATIVLRARNRVYRRLAAEETVDLDADGIPDIYQASEADQRGR</sequence>
<dbReference type="RefSeq" id="WP_091273759.1">
    <property type="nucleotide sequence ID" value="NZ_FAOZ01000004.1"/>
</dbReference>
<keyword evidence="2 11" id="KW-0813">Transport</keyword>
<evidence type="ECO:0000256" key="5">
    <source>
        <dbReference type="ARBA" id="ARBA00022692"/>
    </source>
</evidence>
<comment type="catalytic activity">
    <reaction evidence="11">
        <text>Na(+)(in) + 2 H(+)(out) = Na(+)(out) + 2 H(+)(in)</text>
        <dbReference type="Rhea" id="RHEA:29251"/>
        <dbReference type="ChEBI" id="CHEBI:15378"/>
        <dbReference type="ChEBI" id="CHEBI:29101"/>
    </reaction>
</comment>
<evidence type="ECO:0000256" key="1">
    <source>
        <dbReference type="ARBA" id="ARBA00004429"/>
    </source>
</evidence>
<dbReference type="InterPro" id="IPR004670">
    <property type="entry name" value="NhaA"/>
</dbReference>
<dbReference type="PANTHER" id="PTHR30341:SF0">
    <property type="entry name" value="NA(+)_H(+) ANTIPORTER NHAA"/>
    <property type="match status" value="1"/>
</dbReference>
<proteinExistence type="inferred from homology"/>
<feature type="transmembrane region" description="Helical" evidence="11">
    <location>
        <begin position="159"/>
        <end position="181"/>
    </location>
</feature>
<dbReference type="GO" id="GO:0005886">
    <property type="term" value="C:plasma membrane"/>
    <property type="evidence" value="ECO:0007669"/>
    <property type="project" value="UniProtKB-SubCell"/>
</dbReference>
<dbReference type="Proteomes" id="UP000198802">
    <property type="component" value="Unassembled WGS sequence"/>
</dbReference>
<keyword evidence="3 11" id="KW-0050">Antiport</keyword>
<feature type="transmembrane region" description="Helical" evidence="11">
    <location>
        <begin position="188"/>
        <end position="208"/>
    </location>
</feature>
<feature type="transmembrane region" description="Helical" evidence="11">
    <location>
        <begin position="324"/>
        <end position="348"/>
    </location>
</feature>
<evidence type="ECO:0000256" key="2">
    <source>
        <dbReference type="ARBA" id="ARBA00022448"/>
    </source>
</evidence>
<protein>
    <recommendedName>
        <fullName evidence="11">Na(+)/H(+) antiporter NhaA</fullName>
    </recommendedName>
    <alternativeName>
        <fullName evidence="11">Sodium/proton antiporter NhaA</fullName>
    </alternativeName>
</protein>
<evidence type="ECO:0000256" key="4">
    <source>
        <dbReference type="ARBA" id="ARBA00022475"/>
    </source>
</evidence>
<evidence type="ECO:0000256" key="8">
    <source>
        <dbReference type="ARBA" id="ARBA00023065"/>
    </source>
</evidence>
<feature type="transmembrane region" description="Helical" evidence="11">
    <location>
        <begin position="238"/>
        <end position="269"/>
    </location>
</feature>
<evidence type="ECO:0000256" key="11">
    <source>
        <dbReference type="HAMAP-Rule" id="MF_01844"/>
    </source>
</evidence>
<evidence type="ECO:0000256" key="12">
    <source>
        <dbReference type="SAM" id="MobiDB-lite"/>
    </source>
</evidence>
<comment type="subcellular location">
    <subcellularLocation>
        <location evidence="1">Cell inner membrane</location>
        <topology evidence="1">Multi-pass membrane protein</topology>
    </subcellularLocation>
    <subcellularLocation>
        <location evidence="11">Cell membrane</location>
        <topology evidence="11">Multi-pass membrane protein</topology>
    </subcellularLocation>
</comment>
<dbReference type="EMBL" id="FAOZ01000004">
    <property type="protein sequence ID" value="CUU55200.1"/>
    <property type="molecule type" value="Genomic_DNA"/>
</dbReference>
<gene>
    <name evidence="11" type="primary">nhaA</name>
    <name evidence="13" type="ORF">Ga0074812_104281</name>
</gene>
<dbReference type="AlphaFoldDB" id="A0A0S4QI28"/>
<feature type="transmembrane region" description="Helical" evidence="11">
    <location>
        <begin position="360"/>
        <end position="386"/>
    </location>
</feature>
<dbReference type="InterPro" id="IPR023171">
    <property type="entry name" value="Na/H_antiporter_dom_sf"/>
</dbReference>
<dbReference type="Pfam" id="PF06965">
    <property type="entry name" value="Na_H_antiport_1"/>
    <property type="match status" value="1"/>
</dbReference>
<dbReference type="GO" id="GO:0015385">
    <property type="term" value="F:sodium:proton antiporter activity"/>
    <property type="evidence" value="ECO:0007669"/>
    <property type="project" value="UniProtKB-UniRule"/>
</dbReference>
<feature type="transmembrane region" description="Helical" evidence="11">
    <location>
        <begin position="289"/>
        <end position="312"/>
    </location>
</feature>
<keyword evidence="6 11" id="KW-1133">Transmembrane helix</keyword>
<keyword evidence="4 11" id="KW-1003">Cell membrane</keyword>
<feature type="region of interest" description="Disordered" evidence="12">
    <location>
        <begin position="1"/>
        <end position="26"/>
    </location>
</feature>
<keyword evidence="14" id="KW-1185">Reference proteome</keyword>
<evidence type="ECO:0000256" key="6">
    <source>
        <dbReference type="ARBA" id="ARBA00022989"/>
    </source>
</evidence>
<evidence type="ECO:0000256" key="7">
    <source>
        <dbReference type="ARBA" id="ARBA00023053"/>
    </source>
</evidence>
<evidence type="ECO:0000256" key="9">
    <source>
        <dbReference type="ARBA" id="ARBA00023136"/>
    </source>
</evidence>
<evidence type="ECO:0000313" key="13">
    <source>
        <dbReference type="EMBL" id="CUU55200.1"/>
    </source>
</evidence>
<feature type="compositionally biased region" description="Basic and acidic residues" evidence="12">
    <location>
        <begin position="1"/>
        <end position="10"/>
    </location>
</feature>
<organism evidence="13 14">
    <name type="scientific">Parafrankia irregularis</name>
    <dbReference type="NCBI Taxonomy" id="795642"/>
    <lineage>
        <taxon>Bacteria</taxon>
        <taxon>Bacillati</taxon>
        <taxon>Actinomycetota</taxon>
        <taxon>Actinomycetes</taxon>
        <taxon>Frankiales</taxon>
        <taxon>Frankiaceae</taxon>
        <taxon>Parafrankia</taxon>
    </lineage>
</organism>
<comment type="similarity">
    <text evidence="11">Belongs to the NhaA Na(+)/H(+) (TC 2.A.33) antiporter family.</text>
</comment>